<sequence length="100" mass="10954">MTIVALTRIVLTKPNVLRNDVRNYGKRDCQASEAAAKHASVAIAACLAVMGSCWDLGKRAKTARSIVIFLCSIANFAFKVSWNKLLTILKDMRKSSALNI</sequence>
<dbReference type="EMBL" id="MU155485">
    <property type="protein sequence ID" value="KAF9472937.1"/>
    <property type="molecule type" value="Genomic_DNA"/>
</dbReference>
<comment type="caution">
    <text evidence="1">The sequence shown here is derived from an EMBL/GenBank/DDBJ whole genome shotgun (WGS) entry which is preliminary data.</text>
</comment>
<protein>
    <submittedName>
        <fullName evidence="1">Uncharacterized protein</fullName>
    </submittedName>
</protein>
<keyword evidence="2" id="KW-1185">Reference proteome</keyword>
<accession>A0A9P5YNB9</accession>
<dbReference type="Proteomes" id="UP000807469">
    <property type="component" value="Unassembled WGS sequence"/>
</dbReference>
<gene>
    <name evidence="1" type="ORF">BDN70DRAFT_900172</name>
</gene>
<dbReference type="AlphaFoldDB" id="A0A9P5YNB9"/>
<evidence type="ECO:0000313" key="2">
    <source>
        <dbReference type="Proteomes" id="UP000807469"/>
    </source>
</evidence>
<organism evidence="1 2">
    <name type="scientific">Pholiota conissans</name>
    <dbReference type="NCBI Taxonomy" id="109636"/>
    <lineage>
        <taxon>Eukaryota</taxon>
        <taxon>Fungi</taxon>
        <taxon>Dikarya</taxon>
        <taxon>Basidiomycota</taxon>
        <taxon>Agaricomycotina</taxon>
        <taxon>Agaricomycetes</taxon>
        <taxon>Agaricomycetidae</taxon>
        <taxon>Agaricales</taxon>
        <taxon>Agaricineae</taxon>
        <taxon>Strophariaceae</taxon>
        <taxon>Pholiota</taxon>
    </lineage>
</organism>
<reference evidence="1" key="1">
    <citation type="submission" date="2020-11" db="EMBL/GenBank/DDBJ databases">
        <authorList>
            <consortium name="DOE Joint Genome Institute"/>
            <person name="Ahrendt S."/>
            <person name="Riley R."/>
            <person name="Andreopoulos W."/>
            <person name="Labutti K."/>
            <person name="Pangilinan J."/>
            <person name="Ruiz-Duenas F.J."/>
            <person name="Barrasa J.M."/>
            <person name="Sanchez-Garcia M."/>
            <person name="Camarero S."/>
            <person name="Miyauchi S."/>
            <person name="Serrano A."/>
            <person name="Linde D."/>
            <person name="Babiker R."/>
            <person name="Drula E."/>
            <person name="Ayuso-Fernandez I."/>
            <person name="Pacheco R."/>
            <person name="Padilla G."/>
            <person name="Ferreira P."/>
            <person name="Barriuso J."/>
            <person name="Kellner H."/>
            <person name="Castanera R."/>
            <person name="Alfaro M."/>
            <person name="Ramirez L."/>
            <person name="Pisabarro A.G."/>
            <person name="Kuo A."/>
            <person name="Tritt A."/>
            <person name="Lipzen A."/>
            <person name="He G."/>
            <person name="Yan M."/>
            <person name="Ng V."/>
            <person name="Cullen D."/>
            <person name="Martin F."/>
            <person name="Rosso M.-N."/>
            <person name="Henrissat B."/>
            <person name="Hibbett D."/>
            <person name="Martinez A.T."/>
            <person name="Grigoriev I.V."/>
        </authorList>
    </citation>
    <scope>NUCLEOTIDE SEQUENCE</scope>
    <source>
        <strain evidence="1">CIRM-BRFM 674</strain>
    </source>
</reference>
<proteinExistence type="predicted"/>
<evidence type="ECO:0000313" key="1">
    <source>
        <dbReference type="EMBL" id="KAF9472937.1"/>
    </source>
</evidence>
<name>A0A9P5YNB9_9AGAR</name>